<dbReference type="EMBL" id="GL984033">
    <property type="protein sequence ID" value="EGR30203.1"/>
    <property type="molecule type" value="Genomic_DNA"/>
</dbReference>
<dbReference type="GeneID" id="14906318"/>
<dbReference type="Proteomes" id="UP000008983">
    <property type="component" value="Unassembled WGS sequence"/>
</dbReference>
<evidence type="ECO:0000313" key="3">
    <source>
        <dbReference type="Proteomes" id="UP000008983"/>
    </source>
</evidence>
<dbReference type="AlphaFoldDB" id="G0QX57"/>
<feature type="coiled-coil region" evidence="1">
    <location>
        <begin position="36"/>
        <end position="92"/>
    </location>
</feature>
<dbReference type="InParanoid" id="G0QX57"/>
<accession>G0QX57</accession>
<organism evidence="2 3">
    <name type="scientific">Ichthyophthirius multifiliis</name>
    <name type="common">White spot disease agent</name>
    <name type="synonym">Ich</name>
    <dbReference type="NCBI Taxonomy" id="5932"/>
    <lineage>
        <taxon>Eukaryota</taxon>
        <taxon>Sar</taxon>
        <taxon>Alveolata</taxon>
        <taxon>Ciliophora</taxon>
        <taxon>Intramacronucleata</taxon>
        <taxon>Oligohymenophorea</taxon>
        <taxon>Hymenostomatida</taxon>
        <taxon>Ophryoglenina</taxon>
        <taxon>Ichthyophthirius</taxon>
    </lineage>
</organism>
<dbReference type="eggNOG" id="ENOG502SKZW">
    <property type="taxonomic scope" value="Eukaryota"/>
</dbReference>
<name>G0QX57_ICHMU</name>
<proteinExistence type="predicted"/>
<evidence type="ECO:0000256" key="1">
    <source>
        <dbReference type="SAM" id="Coils"/>
    </source>
</evidence>
<sequence length="331" mass="39668">NERLKDLCSVFGLQENTDLNQFFSQYNIFIEQLKSIVLLKENLVQLENEEDKIQQILDKIFKENDILFQELVKKQSEEAKTYSQLNENLQKRLIIQKTINYFINTNNINDKNYHNIPQIIQQFQQNFTIYKPLADEQSTILQGLQKTSQTIYTFNNLLESIINENEKRFQLMNQIEECIKLRTDSDKLQIYIYIQNLYFLIIYNSKNEILRNIEMDLVQKNQQKKNLEEDLSEILSEADLEEYKKIGKKLQNLDKQQIKLQNQKIQIQNEIQYAENQVFSKICIVKNQYKNIIQEIVPNDINLYNFNSGNDIKIIRNILKKTFKRLNIQFK</sequence>
<feature type="non-terminal residue" evidence="2">
    <location>
        <position position="1"/>
    </location>
</feature>
<dbReference type="STRING" id="857967.G0QX57"/>
<keyword evidence="3" id="KW-1185">Reference proteome</keyword>
<feature type="coiled-coil region" evidence="1">
    <location>
        <begin position="210"/>
        <end position="277"/>
    </location>
</feature>
<keyword evidence="1" id="KW-0175">Coiled coil</keyword>
<evidence type="ECO:0000313" key="2">
    <source>
        <dbReference type="EMBL" id="EGR30203.1"/>
    </source>
</evidence>
<reference evidence="2 3" key="1">
    <citation type="submission" date="2011-07" db="EMBL/GenBank/DDBJ databases">
        <authorList>
            <person name="Coyne R."/>
            <person name="Brami D."/>
            <person name="Johnson J."/>
            <person name="Hostetler J."/>
            <person name="Hannick L."/>
            <person name="Clark T."/>
            <person name="Cassidy-Hanley D."/>
            <person name="Inman J."/>
        </authorList>
    </citation>
    <scope>NUCLEOTIDE SEQUENCE [LARGE SCALE GENOMIC DNA]</scope>
    <source>
        <strain evidence="2 3">G5</strain>
    </source>
</reference>
<protein>
    <submittedName>
        <fullName evidence="2">Uncharacterized protein</fullName>
    </submittedName>
</protein>
<dbReference type="RefSeq" id="XP_004031799.1">
    <property type="nucleotide sequence ID" value="XM_004031751.1"/>
</dbReference>
<gene>
    <name evidence="2" type="ORF">IMG5_138220</name>
</gene>